<evidence type="ECO:0008006" key="5">
    <source>
        <dbReference type="Google" id="ProtNLM"/>
    </source>
</evidence>
<sequence>MSRGDAADAATLAPDDAFAVLANETRFEIVRALWELYEPDDPANVVKFADLYDGDTAVTFSELYDRVGYGDTGNFNYHIEQLTDHFVRRTDSGYELTEAGFEIARAVIAGTVSERPSIDTAEIDATCPRCDAPVVVSYENHHVKVSCSQCLGIWQNAAGDEGVLFTFAFPPAGLSHRTPDEAFHATLAYNFNRIRSFIHGVCPDCSSVVEGSLDICEPHEPGGRGGCPDCHRRHRIEVSTVCNRCKSVARGPLTIAIFAHPTLISFLHDHGAVHHFASWETFHLAQTVSEDVVDTDPVRIRLTVPCDDDRLQLTLDESLEVVDAITKLSVDG</sequence>
<dbReference type="RefSeq" id="WP_015301625.1">
    <property type="nucleotide sequence ID" value="NC_019964.1"/>
</dbReference>
<feature type="domain" description="DUF7347" evidence="1">
    <location>
        <begin position="14"/>
        <end position="107"/>
    </location>
</feature>
<dbReference type="InterPro" id="IPR055775">
    <property type="entry name" value="DUF7351"/>
</dbReference>
<dbReference type="Pfam" id="PF24038">
    <property type="entry name" value="DUF7347"/>
    <property type="match status" value="1"/>
</dbReference>
<keyword evidence="4" id="KW-1185">Reference proteome</keyword>
<dbReference type="Proteomes" id="UP000010846">
    <property type="component" value="Chromosome"/>
</dbReference>
<gene>
    <name evidence="3" type="ordered locus">Halru_2440</name>
</gene>
<proteinExistence type="predicted"/>
<evidence type="ECO:0000313" key="3">
    <source>
        <dbReference type="EMBL" id="AGB17022.1"/>
    </source>
</evidence>
<dbReference type="eggNOG" id="arCOG03860">
    <property type="taxonomic scope" value="Archaea"/>
</dbReference>
<protein>
    <recommendedName>
        <fullName evidence="5">ArsR family transcriptional regulator</fullName>
    </recommendedName>
</protein>
<feature type="domain" description="DUF7351" evidence="2">
    <location>
        <begin position="124"/>
        <end position="321"/>
    </location>
</feature>
<dbReference type="Pfam" id="PF24042">
    <property type="entry name" value="DUF7351"/>
    <property type="match status" value="1"/>
</dbReference>
<dbReference type="HOGENOM" id="CLU_060475_0_0_2"/>
<reference evidence="3" key="1">
    <citation type="submission" date="2011-09" db="EMBL/GenBank/DDBJ databases">
        <title>Complete sequence of Halovivax ruber XH-70.</title>
        <authorList>
            <consortium name="US DOE Joint Genome Institute"/>
            <person name="Lucas S."/>
            <person name="Han J."/>
            <person name="Lapidus A."/>
            <person name="Cheng J.-F."/>
            <person name="Goodwin L."/>
            <person name="Pitluck S."/>
            <person name="Peters L."/>
            <person name="Mikhailova N."/>
            <person name="Davenport K."/>
            <person name="Detter J.C."/>
            <person name="Han C."/>
            <person name="Tapia R."/>
            <person name="Land M."/>
            <person name="Hauser L."/>
            <person name="Kyrpides N."/>
            <person name="Ivanova N."/>
            <person name="Pagani I."/>
            <person name="Sproer C."/>
            <person name="Anderson I."/>
            <person name="Woyke T."/>
        </authorList>
    </citation>
    <scope>NUCLEOTIDE SEQUENCE</scope>
    <source>
        <strain evidence="3">XH-70</strain>
    </source>
</reference>
<dbReference type="EMBL" id="CP003050">
    <property type="protein sequence ID" value="AGB17022.1"/>
    <property type="molecule type" value="Genomic_DNA"/>
</dbReference>
<dbReference type="InterPro" id="IPR055771">
    <property type="entry name" value="DUF7347"/>
</dbReference>
<organism evidence="3 4">
    <name type="scientific">Halovivax ruber (strain DSM 18193 / JCM 13892 / XH-70)</name>
    <dbReference type="NCBI Taxonomy" id="797302"/>
    <lineage>
        <taxon>Archaea</taxon>
        <taxon>Methanobacteriati</taxon>
        <taxon>Methanobacteriota</taxon>
        <taxon>Stenosarchaea group</taxon>
        <taxon>Halobacteria</taxon>
        <taxon>Halobacteriales</taxon>
        <taxon>Natrialbaceae</taxon>
        <taxon>Halovivax</taxon>
    </lineage>
</organism>
<dbReference type="AlphaFoldDB" id="L0IGB0"/>
<dbReference type="KEGG" id="hru:Halru_2440"/>
<dbReference type="STRING" id="797302.Halru_2440"/>
<name>L0IGB0_HALRX</name>
<evidence type="ECO:0000259" key="1">
    <source>
        <dbReference type="Pfam" id="PF24038"/>
    </source>
</evidence>
<accession>L0IGB0</accession>
<dbReference type="GeneID" id="14376948"/>
<evidence type="ECO:0000313" key="4">
    <source>
        <dbReference type="Proteomes" id="UP000010846"/>
    </source>
</evidence>
<evidence type="ECO:0000259" key="2">
    <source>
        <dbReference type="Pfam" id="PF24042"/>
    </source>
</evidence>